<evidence type="ECO:0000256" key="3">
    <source>
        <dbReference type="ARBA" id="ARBA00034143"/>
    </source>
</evidence>
<comment type="caution">
    <text evidence="6">The sequence shown here is derived from an EMBL/GenBank/DDBJ whole genome shotgun (WGS) entry which is preliminary data.</text>
</comment>
<accession>A0ABR2INW7</accession>
<evidence type="ECO:0000256" key="5">
    <source>
        <dbReference type="SAM" id="MobiDB-lite"/>
    </source>
</evidence>
<evidence type="ECO:0000256" key="4">
    <source>
        <dbReference type="PROSITE-ProRule" id="PRU00339"/>
    </source>
</evidence>
<dbReference type="PANTHER" id="PTHR23040:SF2">
    <property type="entry name" value="OUTER DYNEIN ARM-DOCKING COMPLEX SUBUNIT 4"/>
    <property type="match status" value="1"/>
</dbReference>
<reference evidence="6 7" key="1">
    <citation type="submission" date="2024-04" db="EMBL/GenBank/DDBJ databases">
        <title>Tritrichomonas musculus Genome.</title>
        <authorList>
            <person name="Alves-Ferreira E."/>
            <person name="Grigg M."/>
            <person name="Lorenzi H."/>
            <person name="Galac M."/>
        </authorList>
    </citation>
    <scope>NUCLEOTIDE SEQUENCE [LARGE SCALE GENOMIC DNA]</scope>
    <source>
        <strain evidence="6 7">EAF2021</strain>
    </source>
</reference>
<dbReference type="EMBL" id="JAPFFF010000015">
    <property type="protein sequence ID" value="KAK8866605.1"/>
    <property type="molecule type" value="Genomic_DNA"/>
</dbReference>
<dbReference type="InterPro" id="IPR040111">
    <property type="entry name" value="ODAD4"/>
</dbReference>
<dbReference type="InterPro" id="IPR019734">
    <property type="entry name" value="TPR_rpt"/>
</dbReference>
<gene>
    <name evidence="6" type="ORF">M9Y10_009571</name>
</gene>
<evidence type="ECO:0000313" key="6">
    <source>
        <dbReference type="EMBL" id="KAK8866605.1"/>
    </source>
</evidence>
<dbReference type="PROSITE" id="PS50005">
    <property type="entry name" value="TPR"/>
    <property type="match status" value="2"/>
</dbReference>
<dbReference type="SMART" id="SM00028">
    <property type="entry name" value="TPR"/>
    <property type="match status" value="3"/>
</dbReference>
<dbReference type="Proteomes" id="UP001470230">
    <property type="component" value="Unassembled WGS sequence"/>
</dbReference>
<name>A0ABR2INW7_9EUKA</name>
<dbReference type="InterPro" id="IPR011990">
    <property type="entry name" value="TPR-like_helical_dom_sf"/>
</dbReference>
<evidence type="ECO:0000256" key="2">
    <source>
        <dbReference type="ARBA" id="ARBA00034139"/>
    </source>
</evidence>
<dbReference type="Gene3D" id="1.25.40.10">
    <property type="entry name" value="Tetratricopeptide repeat domain"/>
    <property type="match status" value="1"/>
</dbReference>
<evidence type="ECO:0000313" key="7">
    <source>
        <dbReference type="Proteomes" id="UP001470230"/>
    </source>
</evidence>
<evidence type="ECO:0000256" key="1">
    <source>
        <dbReference type="ARBA" id="ARBA00004430"/>
    </source>
</evidence>
<feature type="compositionally biased region" description="Low complexity" evidence="5">
    <location>
        <begin position="337"/>
        <end position="349"/>
    </location>
</feature>
<dbReference type="SUPFAM" id="SSF48452">
    <property type="entry name" value="TPR-like"/>
    <property type="match status" value="1"/>
</dbReference>
<feature type="compositionally biased region" description="Polar residues" evidence="5">
    <location>
        <begin position="327"/>
        <end position="336"/>
    </location>
</feature>
<proteinExistence type="predicted"/>
<keyword evidence="4" id="KW-0802">TPR repeat</keyword>
<feature type="repeat" description="TPR" evidence="4">
    <location>
        <begin position="127"/>
        <end position="160"/>
    </location>
</feature>
<feature type="region of interest" description="Disordered" evidence="5">
    <location>
        <begin position="320"/>
        <end position="387"/>
    </location>
</feature>
<protein>
    <recommendedName>
        <fullName evidence="2">Outer dynein arm-docking complex subunit 4</fullName>
    </recommendedName>
    <alternativeName>
        <fullName evidence="3">Tetratricopeptide repeat protein 25</fullName>
    </alternativeName>
</protein>
<keyword evidence="7" id="KW-1185">Reference proteome</keyword>
<sequence>MTGAPNENQAYKLRLEAARKILGKDQEIIKIDEETGEQVVVKKKNLNPITREDAQNLEYKALVSEGGTLYRAKEYRRAIDAFTLAMEKQKEDQNILIDRANCYIQVGQPEDALKDIDNVLKNNPNNPRAILTKAEAYFSMGEFEFALVFFQRGISIRKDMSAFKDGITKCKSAILDSINGENLFQANPNYAISRPRKALVQVSKDKSAEEKSNPQQDEEKLLQTQALLPEKVVPLTASADKNLYLGELQLDYDYLLELQEEVTNTGTEDEYSKKEDEQISKVVADAILYLDQRGAFWCQQGGNKDNKDDASAAQSKILQITGEKNNRGSTRSSQKLASNASRSPAASASKGQRSGKTAHYEMSKIQQYEAKYGSPDKNAKSQNQTKE</sequence>
<feature type="repeat" description="TPR" evidence="4">
    <location>
        <begin position="93"/>
        <end position="126"/>
    </location>
</feature>
<comment type="subcellular location">
    <subcellularLocation>
        <location evidence="1">Cytoplasm</location>
        <location evidence="1">Cytoskeleton</location>
        <location evidence="1">Cilium axoneme</location>
    </subcellularLocation>
</comment>
<dbReference type="Pfam" id="PF14559">
    <property type="entry name" value="TPR_19"/>
    <property type="match status" value="1"/>
</dbReference>
<organism evidence="6 7">
    <name type="scientific">Tritrichomonas musculus</name>
    <dbReference type="NCBI Taxonomy" id="1915356"/>
    <lineage>
        <taxon>Eukaryota</taxon>
        <taxon>Metamonada</taxon>
        <taxon>Parabasalia</taxon>
        <taxon>Tritrichomonadida</taxon>
        <taxon>Tritrichomonadidae</taxon>
        <taxon>Tritrichomonas</taxon>
    </lineage>
</organism>
<dbReference type="PANTHER" id="PTHR23040">
    <property type="match status" value="1"/>
</dbReference>